<gene>
    <name evidence="1" type="ORF">Mal48_35430</name>
</gene>
<dbReference type="AlphaFoldDB" id="A0A517QRN5"/>
<evidence type="ECO:0000313" key="2">
    <source>
        <dbReference type="Proteomes" id="UP000315724"/>
    </source>
</evidence>
<dbReference type="EMBL" id="CP036267">
    <property type="protein sequence ID" value="QDT34283.1"/>
    <property type="molecule type" value="Genomic_DNA"/>
</dbReference>
<organism evidence="1 2">
    <name type="scientific">Thalassoglobus polymorphus</name>
    <dbReference type="NCBI Taxonomy" id="2527994"/>
    <lineage>
        <taxon>Bacteria</taxon>
        <taxon>Pseudomonadati</taxon>
        <taxon>Planctomycetota</taxon>
        <taxon>Planctomycetia</taxon>
        <taxon>Planctomycetales</taxon>
        <taxon>Planctomycetaceae</taxon>
        <taxon>Thalassoglobus</taxon>
    </lineage>
</organism>
<proteinExistence type="predicted"/>
<reference evidence="1 2" key="1">
    <citation type="submission" date="2019-02" db="EMBL/GenBank/DDBJ databases">
        <title>Deep-cultivation of Planctomycetes and their phenomic and genomic characterization uncovers novel biology.</title>
        <authorList>
            <person name="Wiegand S."/>
            <person name="Jogler M."/>
            <person name="Boedeker C."/>
            <person name="Pinto D."/>
            <person name="Vollmers J."/>
            <person name="Rivas-Marin E."/>
            <person name="Kohn T."/>
            <person name="Peeters S.H."/>
            <person name="Heuer A."/>
            <person name="Rast P."/>
            <person name="Oberbeckmann S."/>
            <person name="Bunk B."/>
            <person name="Jeske O."/>
            <person name="Meyerdierks A."/>
            <person name="Storesund J.E."/>
            <person name="Kallscheuer N."/>
            <person name="Luecker S."/>
            <person name="Lage O.M."/>
            <person name="Pohl T."/>
            <person name="Merkel B.J."/>
            <person name="Hornburger P."/>
            <person name="Mueller R.-W."/>
            <person name="Bruemmer F."/>
            <person name="Labrenz M."/>
            <person name="Spormann A.M."/>
            <person name="Op den Camp H."/>
            <person name="Overmann J."/>
            <person name="Amann R."/>
            <person name="Jetten M.S.M."/>
            <person name="Mascher T."/>
            <person name="Medema M.H."/>
            <person name="Devos D.P."/>
            <person name="Kaster A.-K."/>
            <person name="Ovreas L."/>
            <person name="Rohde M."/>
            <person name="Galperin M.Y."/>
            <person name="Jogler C."/>
        </authorList>
    </citation>
    <scope>NUCLEOTIDE SEQUENCE [LARGE SCALE GENOMIC DNA]</scope>
    <source>
        <strain evidence="1 2">Mal48</strain>
    </source>
</reference>
<keyword evidence="2" id="KW-1185">Reference proteome</keyword>
<sequence>MSQLSLFAGPDLIEEPQIFSFKEYASKSKGFRSTGIEQRARLRKENQSCPCCSRVTVEPVELEDSQYGRNGAKIAGTGTIVGFSCNACGHEWPV</sequence>
<dbReference type="Proteomes" id="UP000315724">
    <property type="component" value="Chromosome"/>
</dbReference>
<dbReference type="KEGG" id="tpol:Mal48_35430"/>
<evidence type="ECO:0000313" key="1">
    <source>
        <dbReference type="EMBL" id="QDT34283.1"/>
    </source>
</evidence>
<name>A0A517QRN5_9PLAN</name>
<protein>
    <submittedName>
        <fullName evidence="1">Uncharacterized protein</fullName>
    </submittedName>
</protein>
<accession>A0A517QRN5</accession>
<dbReference type="RefSeq" id="WP_145201985.1">
    <property type="nucleotide sequence ID" value="NZ_CP036267.1"/>
</dbReference>
<dbReference type="OrthoDB" id="275535at2"/>